<dbReference type="Proteomes" id="UP000191116">
    <property type="component" value="Unassembled WGS sequence"/>
</dbReference>
<name>A0A1T4L271_9GAMM</name>
<accession>A0A1T4L271</accession>
<reference evidence="1 2" key="1">
    <citation type="submission" date="2017-02" db="EMBL/GenBank/DDBJ databases">
        <authorList>
            <person name="Peterson S.W."/>
        </authorList>
    </citation>
    <scope>NUCLEOTIDE SEQUENCE [LARGE SCALE GENOMIC DNA]</scope>
    <source>
        <strain evidence="1 2">CECT 9189</strain>
    </source>
</reference>
<dbReference type="AlphaFoldDB" id="A0A1T4L271"/>
<gene>
    <name evidence="1" type="ORF">CZ814_00285</name>
</gene>
<evidence type="ECO:0000313" key="1">
    <source>
        <dbReference type="EMBL" id="SJZ48814.1"/>
    </source>
</evidence>
<protein>
    <submittedName>
        <fullName evidence="1">Uncharacterized protein</fullName>
    </submittedName>
</protein>
<organism evidence="1 2">
    <name type="scientific">Photobacterium toruni</name>
    <dbReference type="NCBI Taxonomy" id="1935446"/>
    <lineage>
        <taxon>Bacteria</taxon>
        <taxon>Pseudomonadati</taxon>
        <taxon>Pseudomonadota</taxon>
        <taxon>Gammaproteobacteria</taxon>
        <taxon>Vibrionales</taxon>
        <taxon>Vibrionaceae</taxon>
        <taxon>Photobacterium</taxon>
    </lineage>
</organism>
<dbReference type="EMBL" id="FUWP01000001">
    <property type="protein sequence ID" value="SJZ48814.1"/>
    <property type="molecule type" value="Genomic_DNA"/>
</dbReference>
<proteinExistence type="predicted"/>
<sequence length="35" mass="3891">MAAFFIEGSMHKGLDIDPVVYYSSASLLPIIEMML</sequence>
<evidence type="ECO:0000313" key="2">
    <source>
        <dbReference type="Proteomes" id="UP000191116"/>
    </source>
</evidence>